<protein>
    <recommendedName>
        <fullName evidence="1">RNase NYN domain-containing protein</fullName>
    </recommendedName>
</protein>
<reference evidence="2" key="1">
    <citation type="submission" date="2019-05" db="EMBL/GenBank/DDBJ databases">
        <title>Annotation for the trematode Fasciolopsis buski.</title>
        <authorList>
            <person name="Choi Y.-J."/>
        </authorList>
    </citation>
    <scope>NUCLEOTIDE SEQUENCE</scope>
    <source>
        <strain evidence="2">HT</strain>
        <tissue evidence="2">Whole worm</tissue>
    </source>
</reference>
<dbReference type="AlphaFoldDB" id="A0A8E0RXY6"/>
<dbReference type="OrthoDB" id="6281226at2759"/>
<organism evidence="2 3">
    <name type="scientific">Fasciolopsis buskii</name>
    <dbReference type="NCBI Taxonomy" id="27845"/>
    <lineage>
        <taxon>Eukaryota</taxon>
        <taxon>Metazoa</taxon>
        <taxon>Spiralia</taxon>
        <taxon>Lophotrochozoa</taxon>
        <taxon>Platyhelminthes</taxon>
        <taxon>Trematoda</taxon>
        <taxon>Digenea</taxon>
        <taxon>Plagiorchiida</taxon>
        <taxon>Echinostomata</taxon>
        <taxon>Echinostomatoidea</taxon>
        <taxon>Fasciolidae</taxon>
        <taxon>Fasciolopsis</taxon>
    </lineage>
</organism>
<dbReference type="Pfam" id="PF11977">
    <property type="entry name" value="RNase_Zc3h12a"/>
    <property type="match status" value="1"/>
</dbReference>
<evidence type="ECO:0000259" key="1">
    <source>
        <dbReference type="Pfam" id="PF11977"/>
    </source>
</evidence>
<evidence type="ECO:0000313" key="2">
    <source>
        <dbReference type="EMBL" id="KAA0194212.1"/>
    </source>
</evidence>
<name>A0A8E0RXY6_9TREM</name>
<sequence>MKKFSPQGVHLAVDFFLKRGHTDVIAVVPRFRQGKGGDLFDDLEKRGNLTYSPSRIVDNEQQVADDDRSVFILSLNLLDRTANSLVVFLILRLPVGM</sequence>
<proteinExistence type="predicted"/>
<dbReference type="InterPro" id="IPR021869">
    <property type="entry name" value="RNase_Zc3h12_NYN"/>
</dbReference>
<dbReference type="Gene3D" id="3.40.50.11980">
    <property type="match status" value="1"/>
</dbReference>
<accession>A0A8E0RXY6</accession>
<evidence type="ECO:0000313" key="3">
    <source>
        <dbReference type="Proteomes" id="UP000728185"/>
    </source>
</evidence>
<gene>
    <name evidence="2" type="ORF">FBUS_09745</name>
</gene>
<keyword evidence="3" id="KW-1185">Reference proteome</keyword>
<dbReference type="EMBL" id="LUCM01004523">
    <property type="protein sequence ID" value="KAA0194212.1"/>
    <property type="molecule type" value="Genomic_DNA"/>
</dbReference>
<feature type="domain" description="RNase NYN" evidence="1">
    <location>
        <begin position="2"/>
        <end position="69"/>
    </location>
</feature>
<dbReference type="Proteomes" id="UP000728185">
    <property type="component" value="Unassembled WGS sequence"/>
</dbReference>
<comment type="caution">
    <text evidence="2">The sequence shown here is derived from an EMBL/GenBank/DDBJ whole genome shotgun (WGS) entry which is preliminary data.</text>
</comment>